<dbReference type="Proteomes" id="UP000054279">
    <property type="component" value="Unassembled WGS sequence"/>
</dbReference>
<sequence length="132" mass="15175">NLPRLWLSDSQMRAIMWVMKEIGGRDVPSLDTLCQVQEKLRKTTAISSTKYKSAQGNIFYVNDIKQQIAEDFSNPLIRPHLQLYPEDTPNRMSETWHAAKMCKEIQVDQLSPIVAVGSKHFYINELARCHDG</sequence>
<accession>A0A0C9UG87</accession>
<protein>
    <submittedName>
        <fullName evidence="1">Uncharacterized protein</fullName>
    </submittedName>
</protein>
<proteinExistence type="predicted"/>
<feature type="non-terminal residue" evidence="1">
    <location>
        <position position="1"/>
    </location>
</feature>
<feature type="non-terminal residue" evidence="1">
    <location>
        <position position="132"/>
    </location>
</feature>
<dbReference type="HOGENOM" id="CLU_145550_1_0_1"/>
<name>A0A0C9UG87_SPHS4</name>
<evidence type="ECO:0000313" key="1">
    <source>
        <dbReference type="EMBL" id="KIJ24240.1"/>
    </source>
</evidence>
<dbReference type="EMBL" id="KN837513">
    <property type="protein sequence ID" value="KIJ24240.1"/>
    <property type="molecule type" value="Genomic_DNA"/>
</dbReference>
<evidence type="ECO:0000313" key="2">
    <source>
        <dbReference type="Proteomes" id="UP000054279"/>
    </source>
</evidence>
<gene>
    <name evidence="1" type="ORF">M422DRAFT_104627</name>
</gene>
<dbReference type="AlphaFoldDB" id="A0A0C9UG87"/>
<reference evidence="1 2" key="1">
    <citation type="submission" date="2014-06" db="EMBL/GenBank/DDBJ databases">
        <title>Evolutionary Origins and Diversification of the Mycorrhizal Mutualists.</title>
        <authorList>
            <consortium name="DOE Joint Genome Institute"/>
            <consortium name="Mycorrhizal Genomics Consortium"/>
            <person name="Kohler A."/>
            <person name="Kuo A."/>
            <person name="Nagy L.G."/>
            <person name="Floudas D."/>
            <person name="Copeland A."/>
            <person name="Barry K.W."/>
            <person name="Cichocki N."/>
            <person name="Veneault-Fourrey C."/>
            <person name="LaButti K."/>
            <person name="Lindquist E.A."/>
            <person name="Lipzen A."/>
            <person name="Lundell T."/>
            <person name="Morin E."/>
            <person name="Murat C."/>
            <person name="Riley R."/>
            <person name="Ohm R."/>
            <person name="Sun H."/>
            <person name="Tunlid A."/>
            <person name="Henrissat B."/>
            <person name="Grigoriev I.V."/>
            <person name="Hibbett D.S."/>
            <person name="Martin F."/>
        </authorList>
    </citation>
    <scope>NUCLEOTIDE SEQUENCE [LARGE SCALE GENOMIC DNA]</scope>
    <source>
        <strain evidence="1 2">SS14</strain>
    </source>
</reference>
<organism evidence="1 2">
    <name type="scientific">Sphaerobolus stellatus (strain SS14)</name>
    <dbReference type="NCBI Taxonomy" id="990650"/>
    <lineage>
        <taxon>Eukaryota</taxon>
        <taxon>Fungi</taxon>
        <taxon>Dikarya</taxon>
        <taxon>Basidiomycota</taxon>
        <taxon>Agaricomycotina</taxon>
        <taxon>Agaricomycetes</taxon>
        <taxon>Phallomycetidae</taxon>
        <taxon>Geastrales</taxon>
        <taxon>Sphaerobolaceae</taxon>
        <taxon>Sphaerobolus</taxon>
    </lineage>
</organism>
<dbReference type="OrthoDB" id="3028440at2759"/>
<keyword evidence="2" id="KW-1185">Reference proteome</keyword>